<dbReference type="InterPro" id="IPR036705">
    <property type="entry name" value="Ribosyl_crysJ1_sf"/>
</dbReference>
<dbReference type="SUPFAM" id="SSF101478">
    <property type="entry name" value="ADP-ribosylglycohydrolase"/>
    <property type="match status" value="1"/>
</dbReference>
<dbReference type="GO" id="GO:0046872">
    <property type="term" value="F:metal ion binding"/>
    <property type="evidence" value="ECO:0007669"/>
    <property type="project" value="UniProtKB-KW"/>
</dbReference>
<keyword evidence="5" id="KW-1185">Reference proteome</keyword>
<dbReference type="Gene3D" id="1.10.4080.10">
    <property type="entry name" value="ADP-ribosylation/Crystallin J1"/>
    <property type="match status" value="1"/>
</dbReference>
<gene>
    <name evidence="4" type="primary">draG</name>
    <name evidence="4" type="ORF">Vau01_084800</name>
</gene>
<keyword evidence="2" id="KW-0378">Hydrolase</keyword>
<evidence type="ECO:0000256" key="1">
    <source>
        <dbReference type="ARBA" id="ARBA00010702"/>
    </source>
</evidence>
<protein>
    <submittedName>
        <fullName evidence="4">ADP-ribosylglycohydrolase</fullName>
    </submittedName>
</protein>
<dbReference type="EMBL" id="BOPG01000061">
    <property type="protein sequence ID" value="GIJ60964.1"/>
    <property type="molecule type" value="Genomic_DNA"/>
</dbReference>
<comment type="similarity">
    <text evidence="1">Belongs to the ADP-ribosylglycohydrolase family.</text>
</comment>
<dbReference type="RefSeq" id="WP_204005644.1">
    <property type="nucleotide sequence ID" value="NZ_BOPG01000061.1"/>
</dbReference>
<name>A0A8J3ZB86_9ACTN</name>
<feature type="binding site" evidence="3">
    <location>
        <position position="58"/>
    </location>
    <ligand>
        <name>Mg(2+)</name>
        <dbReference type="ChEBI" id="CHEBI:18420"/>
        <label>1</label>
    </ligand>
</feature>
<feature type="binding site" evidence="3">
    <location>
        <position position="57"/>
    </location>
    <ligand>
        <name>Mg(2+)</name>
        <dbReference type="ChEBI" id="CHEBI:18420"/>
        <label>1</label>
    </ligand>
</feature>
<dbReference type="PANTHER" id="PTHR16222:SF24">
    <property type="entry name" value="ADP-RIBOSYLHYDROLASE ARH3"/>
    <property type="match status" value="1"/>
</dbReference>
<feature type="binding site" evidence="3">
    <location>
        <position position="273"/>
    </location>
    <ligand>
        <name>Mg(2+)</name>
        <dbReference type="ChEBI" id="CHEBI:18420"/>
        <label>1</label>
    </ligand>
</feature>
<evidence type="ECO:0000313" key="4">
    <source>
        <dbReference type="EMBL" id="GIJ60964.1"/>
    </source>
</evidence>
<proteinExistence type="inferred from homology"/>
<comment type="cofactor">
    <cofactor evidence="3">
        <name>Mg(2+)</name>
        <dbReference type="ChEBI" id="CHEBI:18420"/>
    </cofactor>
    <text evidence="3">Binds 2 magnesium ions per subunit.</text>
</comment>
<dbReference type="InterPro" id="IPR050792">
    <property type="entry name" value="ADP-ribosylglycohydrolase"/>
</dbReference>
<evidence type="ECO:0000313" key="5">
    <source>
        <dbReference type="Proteomes" id="UP000612585"/>
    </source>
</evidence>
<accession>A0A8J3ZB86</accession>
<feature type="binding site" evidence="3">
    <location>
        <position position="56"/>
    </location>
    <ligand>
        <name>Mg(2+)</name>
        <dbReference type="ChEBI" id="CHEBI:18420"/>
        <label>1</label>
    </ligand>
</feature>
<organism evidence="4 5">
    <name type="scientific">Virgisporangium aurantiacum</name>
    <dbReference type="NCBI Taxonomy" id="175570"/>
    <lineage>
        <taxon>Bacteria</taxon>
        <taxon>Bacillati</taxon>
        <taxon>Actinomycetota</taxon>
        <taxon>Actinomycetes</taxon>
        <taxon>Micromonosporales</taxon>
        <taxon>Micromonosporaceae</taxon>
        <taxon>Virgisporangium</taxon>
    </lineage>
</organism>
<keyword evidence="3" id="KW-0460">Magnesium</keyword>
<feature type="binding site" evidence="3">
    <location>
        <position position="270"/>
    </location>
    <ligand>
        <name>Mg(2+)</name>
        <dbReference type="ChEBI" id="CHEBI:18420"/>
        <label>1</label>
    </ligand>
</feature>
<dbReference type="AlphaFoldDB" id="A0A8J3ZB86"/>
<sequence>MTRDGIAGGLLGVHAGDSLGATVEFKAWSEIRVQYPDGVRDIVGGGPFNWPAGHATDDTDLTRAVLLAYLEPGADLVRTAADHMVDWYEGAWPGRKPGQRPADVGNATAWGLRKYVRTGDPRDAGAGRGKAGNGSLMRCVPTALAVTDRDRRVRESMEISAITHDDERCTVACAAYNEIAAALLAGASPADAVTEGRDTAAALDAPVVADAIESGRAMRPAVLAASGPGDAFPGGAGGYVLESLTLAVAAVLDPRPYPDVVIDVVRVGRDTDTNGAIAGGLLGIRDGAAAIPSAWVAKLQFADEFTAAAETLATRSPSGPSFR</sequence>
<comment type="caution">
    <text evidence="4">The sequence shown here is derived from an EMBL/GenBank/DDBJ whole genome shotgun (WGS) entry which is preliminary data.</text>
</comment>
<keyword evidence="3" id="KW-0479">Metal-binding</keyword>
<evidence type="ECO:0000256" key="3">
    <source>
        <dbReference type="PIRSR" id="PIRSR605502-1"/>
    </source>
</evidence>
<dbReference type="PANTHER" id="PTHR16222">
    <property type="entry name" value="ADP-RIBOSYLGLYCOHYDROLASE"/>
    <property type="match status" value="1"/>
</dbReference>
<dbReference type="Proteomes" id="UP000612585">
    <property type="component" value="Unassembled WGS sequence"/>
</dbReference>
<dbReference type="InterPro" id="IPR005502">
    <property type="entry name" value="Ribosyl_crysJ1"/>
</dbReference>
<dbReference type="GO" id="GO:0016787">
    <property type="term" value="F:hydrolase activity"/>
    <property type="evidence" value="ECO:0007669"/>
    <property type="project" value="UniProtKB-KW"/>
</dbReference>
<evidence type="ECO:0000256" key="2">
    <source>
        <dbReference type="ARBA" id="ARBA00022801"/>
    </source>
</evidence>
<feature type="binding site" evidence="3">
    <location>
        <position position="272"/>
    </location>
    <ligand>
        <name>Mg(2+)</name>
        <dbReference type="ChEBI" id="CHEBI:18420"/>
        <label>1</label>
    </ligand>
</feature>
<reference evidence="4" key="1">
    <citation type="submission" date="2021-01" db="EMBL/GenBank/DDBJ databases">
        <title>Whole genome shotgun sequence of Virgisporangium aurantiacum NBRC 16421.</title>
        <authorList>
            <person name="Komaki H."/>
            <person name="Tamura T."/>
        </authorList>
    </citation>
    <scope>NUCLEOTIDE SEQUENCE</scope>
    <source>
        <strain evidence="4">NBRC 16421</strain>
    </source>
</reference>
<dbReference type="Pfam" id="PF03747">
    <property type="entry name" value="ADP_ribosyl_GH"/>
    <property type="match status" value="1"/>
</dbReference>